<proteinExistence type="predicted"/>
<gene>
    <name evidence="3" type="ORF">F511_30039</name>
</gene>
<evidence type="ECO:0000256" key="2">
    <source>
        <dbReference type="SAM" id="MobiDB-lite"/>
    </source>
</evidence>
<name>A0A2Z7CUP8_9LAMI</name>
<feature type="region of interest" description="Disordered" evidence="2">
    <location>
        <begin position="399"/>
        <end position="435"/>
    </location>
</feature>
<keyword evidence="4" id="KW-1185">Reference proteome</keyword>
<reference evidence="3 4" key="1">
    <citation type="journal article" date="2015" name="Proc. Natl. Acad. Sci. U.S.A.">
        <title>The resurrection genome of Boea hygrometrica: A blueprint for survival of dehydration.</title>
        <authorList>
            <person name="Xiao L."/>
            <person name="Yang G."/>
            <person name="Zhang L."/>
            <person name="Yang X."/>
            <person name="Zhao S."/>
            <person name="Ji Z."/>
            <person name="Zhou Q."/>
            <person name="Hu M."/>
            <person name="Wang Y."/>
            <person name="Chen M."/>
            <person name="Xu Y."/>
            <person name="Jin H."/>
            <person name="Xiao X."/>
            <person name="Hu G."/>
            <person name="Bao F."/>
            <person name="Hu Y."/>
            <person name="Wan P."/>
            <person name="Li L."/>
            <person name="Deng X."/>
            <person name="Kuang T."/>
            <person name="Xiang C."/>
            <person name="Zhu J.K."/>
            <person name="Oliver M.J."/>
            <person name="He Y."/>
        </authorList>
    </citation>
    <scope>NUCLEOTIDE SEQUENCE [LARGE SCALE GENOMIC DNA]</scope>
    <source>
        <strain evidence="4">cv. XS01</strain>
    </source>
</reference>
<accession>A0A2Z7CUP8</accession>
<dbReference type="EMBL" id="KQ992986">
    <property type="protein sequence ID" value="KZV49707.1"/>
    <property type="molecule type" value="Genomic_DNA"/>
</dbReference>
<dbReference type="Proteomes" id="UP000250235">
    <property type="component" value="Unassembled WGS sequence"/>
</dbReference>
<evidence type="ECO:0000256" key="1">
    <source>
        <dbReference type="SAM" id="Coils"/>
    </source>
</evidence>
<feature type="region of interest" description="Disordered" evidence="2">
    <location>
        <begin position="74"/>
        <end position="148"/>
    </location>
</feature>
<protein>
    <submittedName>
        <fullName evidence="3">Uncharacterized protein</fullName>
    </submittedName>
</protein>
<evidence type="ECO:0000313" key="4">
    <source>
        <dbReference type="Proteomes" id="UP000250235"/>
    </source>
</evidence>
<sequence>MHWRDSAVILVPRTPDRAPSLTPFLEAMHGKSYSAPELIREDLLFFYKFSRKGVELVGDLDERMGKAELLRAMQEAAAAPPKKSTKRKAPSMGEKEARVEKRKKAGASTSGARTEEASQPKQAPRPPTPSSEEALDVPPVTVDQEEGPFRWARRRLGTEAPDAFLRGSSRRASCHCYCWGPVLGEGARATPPPFDPSKDSLIESPCPVAATRYNMAPDRDVRVLRKARNADVVGHFSSHAAAVVAWGGEMVKRLTKAHQKMKASRDQFDKAMGQHAEVLARLEELETLRSQEKEAAEAQREALEAQMLVEKEAHEAEKAAREMLEAELEEVKSRAAWDAERLKLEGKEEFLKSPEFDTLLGKKAGGFFKNGFFGCVAQWRANGYPEEEHPASFLKVQQAIAEMPDEEEVQEEEEDEAEEEGGNGSEATPPSSPLS</sequence>
<feature type="coiled-coil region" evidence="1">
    <location>
        <begin position="275"/>
        <end position="334"/>
    </location>
</feature>
<dbReference type="AlphaFoldDB" id="A0A2Z7CUP8"/>
<feature type="compositionally biased region" description="Acidic residues" evidence="2">
    <location>
        <begin position="403"/>
        <end position="421"/>
    </location>
</feature>
<keyword evidence="1" id="KW-0175">Coiled coil</keyword>
<organism evidence="3 4">
    <name type="scientific">Dorcoceras hygrometricum</name>
    <dbReference type="NCBI Taxonomy" id="472368"/>
    <lineage>
        <taxon>Eukaryota</taxon>
        <taxon>Viridiplantae</taxon>
        <taxon>Streptophyta</taxon>
        <taxon>Embryophyta</taxon>
        <taxon>Tracheophyta</taxon>
        <taxon>Spermatophyta</taxon>
        <taxon>Magnoliopsida</taxon>
        <taxon>eudicotyledons</taxon>
        <taxon>Gunneridae</taxon>
        <taxon>Pentapetalae</taxon>
        <taxon>asterids</taxon>
        <taxon>lamiids</taxon>
        <taxon>Lamiales</taxon>
        <taxon>Gesneriaceae</taxon>
        <taxon>Didymocarpoideae</taxon>
        <taxon>Trichosporeae</taxon>
        <taxon>Loxocarpinae</taxon>
        <taxon>Dorcoceras</taxon>
    </lineage>
</organism>
<evidence type="ECO:0000313" key="3">
    <source>
        <dbReference type="EMBL" id="KZV49707.1"/>
    </source>
</evidence>